<sequence>MLSMNKPAYSAIMTHSPKKPVIIFVSSRRQTRLTAQDLISLCALDDNPKKFLHMPEGDLDSLASQVKDAALKLSLTFGIGLHHAGLVESDRKLSEELFVNGKIQVLVATSTLAWGVNFPAHLVVVKGTEFYDAPTKKYQDFPITDVLQMMGRAGRPQFDDSGVAVILVHDVKKNYYKKFLHEPFPVESSLHKMLHDHINAEIVGGTIKSKQDAVDYLTWTYLYRRLQRNPTYYGVQGTSEEEVSRHMSQMVEETVNDLVENGCVYVENDFYIETTVFGRIASYYYLRYTSMGVITKNLGSGYRPRGNPEAGERAEGDFGQLLRILADVGEYDEHPVRHNEDNYNREVESNVPLPINNPFDDGPPVAFGPDPRGWHGYDDPHAKTFLLLQAHLVRLKTMPCADFFTDTISVLDQSIRVMQAMVDVAAEQGFLTTSLGIMIMMQCIKQAVWPTDSPLLTLPHVTQSMLPRLSHRNRPIDTLAKLAELPARDAADAVARLPLSPPHRAEVVRVIGNLPVMRVTWRIEGRLDASELVDGRWCVDSADECEIKVDISRLRPHRGGGRVHAPAFPKPQTEGWWLVLGRPDADELVAMRRIASSAGGGRGAAGGDGRISSALKFLAPEQPGVYSYLLQLVSDAYVGLDQQVGLTVVVR</sequence>
<keyword evidence="14" id="KW-1185">Reference proteome</keyword>
<dbReference type="Proteomes" id="UP000269721">
    <property type="component" value="Unassembled WGS sequence"/>
</dbReference>
<dbReference type="OrthoDB" id="5575at2759"/>
<name>A0A4V1IQF4_9FUNG</name>
<dbReference type="InterPro" id="IPR057842">
    <property type="entry name" value="WH_MER3"/>
</dbReference>
<dbReference type="SMART" id="SM00490">
    <property type="entry name" value="HELICc"/>
    <property type="match status" value="1"/>
</dbReference>
<dbReference type="InterPro" id="IPR027417">
    <property type="entry name" value="P-loop_NTPase"/>
</dbReference>
<dbReference type="PROSITE" id="PS51194">
    <property type="entry name" value="HELICASE_CTER"/>
    <property type="match status" value="1"/>
</dbReference>
<dbReference type="SUPFAM" id="SSF52540">
    <property type="entry name" value="P-loop containing nucleoside triphosphate hydrolases"/>
    <property type="match status" value="1"/>
</dbReference>
<dbReference type="Gene3D" id="1.10.10.10">
    <property type="entry name" value="Winged helix-like DNA-binding domain superfamily/Winged helix DNA-binding domain"/>
    <property type="match status" value="1"/>
</dbReference>
<dbReference type="GO" id="GO:0005634">
    <property type="term" value="C:nucleus"/>
    <property type="evidence" value="ECO:0007669"/>
    <property type="project" value="TreeGrafter"/>
</dbReference>
<dbReference type="InterPro" id="IPR035892">
    <property type="entry name" value="C2_domain_sf"/>
</dbReference>
<keyword evidence="7" id="KW-0256">Endoplasmic reticulum</keyword>
<keyword evidence="6" id="KW-0347">Helicase</keyword>
<dbReference type="Gene3D" id="1.10.3380.10">
    <property type="entry name" value="Sec63 N-terminal domain-like domain"/>
    <property type="match status" value="1"/>
</dbReference>
<dbReference type="EMBL" id="KZ998259">
    <property type="protein sequence ID" value="RKO86367.1"/>
    <property type="molecule type" value="Genomic_DNA"/>
</dbReference>
<dbReference type="GO" id="GO:0005783">
    <property type="term" value="C:endoplasmic reticulum"/>
    <property type="evidence" value="ECO:0007669"/>
    <property type="project" value="UniProtKB-SubCell"/>
</dbReference>
<evidence type="ECO:0000256" key="6">
    <source>
        <dbReference type="ARBA" id="ARBA00022806"/>
    </source>
</evidence>
<keyword evidence="9" id="KW-1133">Transmembrane helix</keyword>
<evidence type="ECO:0000256" key="1">
    <source>
        <dbReference type="ARBA" id="ARBA00004141"/>
    </source>
</evidence>
<dbReference type="GO" id="GO:0016787">
    <property type="term" value="F:hydrolase activity"/>
    <property type="evidence" value="ECO:0007669"/>
    <property type="project" value="UniProtKB-KW"/>
</dbReference>
<evidence type="ECO:0000256" key="8">
    <source>
        <dbReference type="ARBA" id="ARBA00022840"/>
    </source>
</evidence>
<dbReference type="SUPFAM" id="SSF81296">
    <property type="entry name" value="E set domains"/>
    <property type="match status" value="1"/>
</dbReference>
<evidence type="ECO:0000256" key="3">
    <source>
        <dbReference type="ARBA" id="ARBA00022692"/>
    </source>
</evidence>
<dbReference type="InterPro" id="IPR001650">
    <property type="entry name" value="Helicase_C-like"/>
</dbReference>
<organism evidence="13 14">
    <name type="scientific">Blyttiomyces helicus</name>
    <dbReference type="NCBI Taxonomy" id="388810"/>
    <lineage>
        <taxon>Eukaryota</taxon>
        <taxon>Fungi</taxon>
        <taxon>Fungi incertae sedis</taxon>
        <taxon>Chytridiomycota</taxon>
        <taxon>Chytridiomycota incertae sedis</taxon>
        <taxon>Chytridiomycetes</taxon>
        <taxon>Chytridiomycetes incertae sedis</taxon>
        <taxon>Blyttiomyces</taxon>
    </lineage>
</organism>
<dbReference type="SMART" id="SM00973">
    <property type="entry name" value="Sec63"/>
    <property type="match status" value="1"/>
</dbReference>
<accession>A0A4V1IQF4</accession>
<dbReference type="Gene3D" id="3.40.50.300">
    <property type="entry name" value="P-loop containing nucleotide triphosphate hydrolases"/>
    <property type="match status" value="1"/>
</dbReference>
<keyword evidence="4" id="KW-0547">Nucleotide-binding</keyword>
<dbReference type="PANTHER" id="PTHR24075:SF6">
    <property type="entry name" value="ACTIVATING SIGNAL COINTEGRATOR 1 COMPLEX SUBUNIT 3"/>
    <property type="match status" value="1"/>
</dbReference>
<dbReference type="PANTHER" id="PTHR24075">
    <property type="entry name" value="SEC63 DOMAIN-CONTAINING"/>
    <property type="match status" value="1"/>
</dbReference>
<protein>
    <submittedName>
        <fullName evidence="13">Sec63 Brl domain-containing protein</fullName>
    </submittedName>
</protein>
<evidence type="ECO:0000256" key="5">
    <source>
        <dbReference type="ARBA" id="ARBA00022801"/>
    </source>
</evidence>
<dbReference type="InterPro" id="IPR036388">
    <property type="entry name" value="WH-like_DNA-bd_sf"/>
</dbReference>
<keyword evidence="3" id="KW-0812">Transmembrane</keyword>
<reference evidence="14" key="1">
    <citation type="journal article" date="2018" name="Nat. Microbiol.">
        <title>Leveraging single-cell genomics to expand the fungal tree of life.</title>
        <authorList>
            <person name="Ahrendt S.R."/>
            <person name="Quandt C.A."/>
            <person name="Ciobanu D."/>
            <person name="Clum A."/>
            <person name="Salamov A."/>
            <person name="Andreopoulos B."/>
            <person name="Cheng J.F."/>
            <person name="Woyke T."/>
            <person name="Pelin A."/>
            <person name="Henrissat B."/>
            <person name="Reynolds N.K."/>
            <person name="Benny G.L."/>
            <person name="Smith M.E."/>
            <person name="James T.Y."/>
            <person name="Grigoriev I.V."/>
        </authorList>
    </citation>
    <scope>NUCLEOTIDE SEQUENCE [LARGE SCALE GENOMIC DNA]</scope>
</reference>
<evidence type="ECO:0000256" key="2">
    <source>
        <dbReference type="ARBA" id="ARBA00004240"/>
    </source>
</evidence>
<evidence type="ECO:0000256" key="7">
    <source>
        <dbReference type="ARBA" id="ARBA00022824"/>
    </source>
</evidence>
<dbReference type="CDD" id="cd18795">
    <property type="entry name" value="SF2_C_Ski2"/>
    <property type="match status" value="1"/>
</dbReference>
<dbReference type="InterPro" id="IPR014756">
    <property type="entry name" value="Ig_E-set"/>
</dbReference>
<dbReference type="GO" id="GO:0003723">
    <property type="term" value="F:RNA binding"/>
    <property type="evidence" value="ECO:0007669"/>
    <property type="project" value="TreeGrafter"/>
</dbReference>
<dbReference type="AlphaFoldDB" id="A0A4V1IQF4"/>
<dbReference type="Pfam" id="PF02889">
    <property type="entry name" value="Sec63"/>
    <property type="match status" value="1"/>
</dbReference>
<dbReference type="InterPro" id="IPR004179">
    <property type="entry name" value="Sec63-dom"/>
</dbReference>
<dbReference type="Pfam" id="PF23445">
    <property type="entry name" value="WHD_SNRNP200"/>
    <property type="match status" value="1"/>
</dbReference>
<evidence type="ECO:0000256" key="4">
    <source>
        <dbReference type="ARBA" id="ARBA00022741"/>
    </source>
</evidence>
<keyword evidence="8" id="KW-0067">ATP-binding</keyword>
<dbReference type="SUPFAM" id="SSF158702">
    <property type="entry name" value="Sec63 N-terminal domain-like"/>
    <property type="match status" value="1"/>
</dbReference>
<evidence type="ECO:0000256" key="10">
    <source>
        <dbReference type="ARBA" id="ARBA00023136"/>
    </source>
</evidence>
<dbReference type="GO" id="GO:0005524">
    <property type="term" value="F:ATP binding"/>
    <property type="evidence" value="ECO:0007669"/>
    <property type="project" value="UniProtKB-KW"/>
</dbReference>
<evidence type="ECO:0000313" key="13">
    <source>
        <dbReference type="EMBL" id="RKO86367.1"/>
    </source>
</evidence>
<proteinExistence type="predicted"/>
<evidence type="ECO:0000256" key="11">
    <source>
        <dbReference type="ARBA" id="ARBA00023186"/>
    </source>
</evidence>
<dbReference type="GO" id="GO:0016020">
    <property type="term" value="C:membrane"/>
    <property type="evidence" value="ECO:0007669"/>
    <property type="project" value="UniProtKB-SubCell"/>
</dbReference>
<dbReference type="Gene3D" id="2.60.40.150">
    <property type="entry name" value="C2 domain"/>
    <property type="match status" value="1"/>
</dbReference>
<gene>
    <name evidence="13" type="ORF">BDK51DRAFT_47040</name>
</gene>
<dbReference type="InterPro" id="IPR036390">
    <property type="entry name" value="WH_DNA-bd_sf"/>
</dbReference>
<evidence type="ECO:0000313" key="14">
    <source>
        <dbReference type="Proteomes" id="UP000269721"/>
    </source>
</evidence>
<keyword evidence="10" id="KW-0472">Membrane</keyword>
<dbReference type="FunFam" id="1.10.10.10:FF:000012">
    <property type="entry name" value="U5 small nuclear ribonucleoprotein helicase"/>
    <property type="match status" value="1"/>
</dbReference>
<comment type="subcellular location">
    <subcellularLocation>
        <location evidence="2">Endoplasmic reticulum</location>
    </subcellularLocation>
    <subcellularLocation>
        <location evidence="1">Membrane</location>
        <topology evidence="1">Multi-pass membrane protein</topology>
    </subcellularLocation>
</comment>
<dbReference type="FunFam" id="1.10.3380.10:FF:000002">
    <property type="entry name" value="Activating signal cointegrator 1 complex subunit 3"/>
    <property type="match status" value="1"/>
</dbReference>
<feature type="domain" description="Helicase C-terminal" evidence="12">
    <location>
        <begin position="4"/>
        <end position="215"/>
    </location>
</feature>
<dbReference type="FunFam" id="3.40.50.300:FF:000231">
    <property type="entry name" value="Activating signal cointegrator 1 complex subunit 3"/>
    <property type="match status" value="1"/>
</dbReference>
<dbReference type="Pfam" id="PF00271">
    <property type="entry name" value="Helicase_C"/>
    <property type="match status" value="1"/>
</dbReference>
<dbReference type="SUPFAM" id="SSF46785">
    <property type="entry name" value="Winged helix' DNA-binding domain"/>
    <property type="match status" value="1"/>
</dbReference>
<evidence type="ECO:0000256" key="9">
    <source>
        <dbReference type="ARBA" id="ARBA00022989"/>
    </source>
</evidence>
<dbReference type="GO" id="GO:0043138">
    <property type="term" value="F:3'-5' DNA helicase activity"/>
    <property type="evidence" value="ECO:0007669"/>
    <property type="project" value="TreeGrafter"/>
</dbReference>
<keyword evidence="11" id="KW-0143">Chaperone</keyword>
<evidence type="ECO:0000259" key="12">
    <source>
        <dbReference type="PROSITE" id="PS51194"/>
    </source>
</evidence>
<keyword evidence="5" id="KW-0378">Hydrolase</keyword>